<dbReference type="InterPro" id="IPR029465">
    <property type="entry name" value="ATPgrasp_TupA"/>
</dbReference>
<name>A0ABU3D7X1_9FLAO</name>
<dbReference type="Proteomes" id="UP001262582">
    <property type="component" value="Unassembled WGS sequence"/>
</dbReference>
<reference evidence="1 2" key="1">
    <citation type="submission" date="2023-09" db="EMBL/GenBank/DDBJ databases">
        <authorList>
            <person name="Rey-Velasco X."/>
        </authorList>
    </citation>
    <scope>NUCLEOTIDE SEQUENCE [LARGE SCALE GENOMIC DNA]</scope>
    <source>
        <strain evidence="1 2">F117</strain>
    </source>
</reference>
<dbReference type="Pfam" id="PF14305">
    <property type="entry name" value="ATPgrasp_TupA"/>
    <property type="match status" value="1"/>
</dbReference>
<evidence type="ECO:0000313" key="2">
    <source>
        <dbReference type="Proteomes" id="UP001262582"/>
    </source>
</evidence>
<dbReference type="EMBL" id="JAVRHK010000009">
    <property type="protein sequence ID" value="MDT0677464.1"/>
    <property type="molecule type" value="Genomic_DNA"/>
</dbReference>
<accession>A0ABU3D7X1</accession>
<gene>
    <name evidence="1" type="ORF">RM539_12830</name>
</gene>
<proteinExistence type="predicted"/>
<evidence type="ECO:0000313" key="1">
    <source>
        <dbReference type="EMBL" id="MDT0677464.1"/>
    </source>
</evidence>
<dbReference type="RefSeq" id="WP_311503808.1">
    <property type="nucleotide sequence ID" value="NZ_JAVRHK010000009.1"/>
</dbReference>
<comment type="caution">
    <text evidence="1">The sequence shown here is derived from an EMBL/GenBank/DDBJ whole genome shotgun (WGS) entry which is preliminary data.</text>
</comment>
<protein>
    <submittedName>
        <fullName evidence="1">ATP-grasp fold amidoligase family protein</fullName>
    </submittedName>
</protein>
<keyword evidence="2" id="KW-1185">Reference proteome</keyword>
<sequence length="275" mass="32419">MFSSKFTRRIHERIDAFYRDSEVRKTLVRKLYASDDISVWKDSKRWQFQLNNKHNSREFAQKFNCKVPDLYWEGRKVEKINFGNLPEKYVIRPTIGYSANMVFLMQGDKNLFDDREYSEADIVKELSFAVKENPELDFLVEEFVSNENGQYPIPDDYKIYSFNGEIACIQVINRTGRKKGTTSFYDENWNQLERVQQEYLDGDAQPAPACLQEMIQEAKRLSKAYEIFARIDFYATQKGAVFGEFTPTPFRGNGFTPFGRKLLINYWDKYCPGMI</sequence>
<organism evidence="1 2">
    <name type="scientific">Autumnicola musiva</name>
    <dbReference type="NCBI Taxonomy" id="3075589"/>
    <lineage>
        <taxon>Bacteria</taxon>
        <taxon>Pseudomonadati</taxon>
        <taxon>Bacteroidota</taxon>
        <taxon>Flavobacteriia</taxon>
        <taxon>Flavobacteriales</taxon>
        <taxon>Flavobacteriaceae</taxon>
        <taxon>Autumnicola</taxon>
    </lineage>
</organism>